<feature type="domain" description="[F-actin]-monooxygenase MICAL1-3-like Rossman" evidence="3">
    <location>
        <begin position="105"/>
        <end position="161"/>
    </location>
</feature>
<evidence type="ECO:0000313" key="4">
    <source>
        <dbReference type="EMBL" id="RCN36484.1"/>
    </source>
</evidence>
<evidence type="ECO:0000256" key="1">
    <source>
        <dbReference type="ARBA" id="ARBA00004496"/>
    </source>
</evidence>
<dbReference type="Gene3D" id="3.50.50.60">
    <property type="entry name" value="FAD/NAD(P)-binding domain"/>
    <property type="match status" value="1"/>
</dbReference>
<evidence type="ECO:0000313" key="5">
    <source>
        <dbReference type="Proteomes" id="UP000252519"/>
    </source>
</evidence>
<name>A0A368FWB0_ANCCA</name>
<keyword evidence="5" id="KW-1185">Reference proteome</keyword>
<accession>A0A368FWB0</accession>
<organism evidence="4 5">
    <name type="scientific">Ancylostoma caninum</name>
    <name type="common">Dog hookworm</name>
    <dbReference type="NCBI Taxonomy" id="29170"/>
    <lineage>
        <taxon>Eukaryota</taxon>
        <taxon>Metazoa</taxon>
        <taxon>Ecdysozoa</taxon>
        <taxon>Nematoda</taxon>
        <taxon>Chromadorea</taxon>
        <taxon>Rhabditida</taxon>
        <taxon>Rhabditina</taxon>
        <taxon>Rhabditomorpha</taxon>
        <taxon>Strongyloidea</taxon>
        <taxon>Ancylostomatidae</taxon>
        <taxon>Ancylostomatinae</taxon>
        <taxon>Ancylostoma</taxon>
    </lineage>
</organism>
<evidence type="ECO:0000259" key="3">
    <source>
        <dbReference type="Pfam" id="PF25413"/>
    </source>
</evidence>
<comment type="caution">
    <text evidence="4">The sequence shown here is derived from an EMBL/GenBank/DDBJ whole genome shotgun (WGS) entry which is preliminary data.</text>
</comment>
<dbReference type="InterPro" id="IPR050540">
    <property type="entry name" value="F-actin_Monoox_Mical"/>
</dbReference>
<dbReference type="PANTHER" id="PTHR23167:SF54">
    <property type="entry name" value="[F-ACTIN]-MONOOXYGENASE MICAL"/>
    <property type="match status" value="1"/>
</dbReference>
<comment type="subcellular location">
    <subcellularLocation>
        <location evidence="1">Cytoplasm</location>
    </subcellularLocation>
</comment>
<evidence type="ECO:0000256" key="2">
    <source>
        <dbReference type="ARBA" id="ARBA00022490"/>
    </source>
</evidence>
<dbReference type="OrthoDB" id="20799at2759"/>
<gene>
    <name evidence="4" type="ORF">ANCCAN_17638</name>
</gene>
<sequence length="312" mass="35190">MRGKLAIGITANFINNKTPAEERVPEISGVAYIFNQSFFKEMYAKTGVDLENIVYYKDDTHYFVMCAKKQSLLDMGVILQVYIAIKKLAPAGTESSVIFGVLVPLVLDNEDVSQLLSSQNVDQEALCRYAQAAADFATNGKLPTLDFAKNHRGEEDIAMFDFTSLYSSKCSVRLVERMNKYLLMGIVGDSLHEPFWPTGSGCARGFLGVLDTAWLVREYGLNQRGPLEMIAERESIYRLLAQVTKDNMNKAINKYTIDPRTRYVSLETPLQPEDVVQIVSSDNPRMGRQAFFPAVPTNFPVDYNYSWVIILW</sequence>
<dbReference type="PANTHER" id="PTHR23167">
    <property type="entry name" value="CALPONIN HOMOLOGY DOMAIN-CONTAINING PROTEIN DDB_G0272472-RELATED"/>
    <property type="match status" value="1"/>
</dbReference>
<dbReference type="InterPro" id="IPR036188">
    <property type="entry name" value="FAD/NAD-bd_sf"/>
</dbReference>
<dbReference type="Proteomes" id="UP000252519">
    <property type="component" value="Unassembled WGS sequence"/>
</dbReference>
<reference evidence="4 5" key="1">
    <citation type="submission" date="2014-10" db="EMBL/GenBank/DDBJ databases">
        <title>Draft genome of the hookworm Ancylostoma caninum.</title>
        <authorList>
            <person name="Mitreva M."/>
        </authorList>
    </citation>
    <scope>NUCLEOTIDE SEQUENCE [LARGE SCALE GENOMIC DNA]</scope>
    <source>
        <strain evidence="4 5">Baltimore</strain>
    </source>
</reference>
<dbReference type="AlphaFoldDB" id="A0A368FWB0"/>
<proteinExistence type="predicted"/>
<dbReference type="STRING" id="29170.A0A368FWB0"/>
<keyword evidence="2" id="KW-0963">Cytoplasm</keyword>
<dbReference type="Pfam" id="PF25413">
    <property type="entry name" value="Rossman_Mical"/>
    <property type="match status" value="2"/>
</dbReference>
<feature type="domain" description="[F-actin]-monooxygenase MICAL1-3-like Rossman" evidence="3">
    <location>
        <begin position="5"/>
        <end position="88"/>
    </location>
</feature>
<dbReference type="EMBL" id="JOJR01000553">
    <property type="protein sequence ID" value="RCN36484.1"/>
    <property type="molecule type" value="Genomic_DNA"/>
</dbReference>
<protein>
    <recommendedName>
        <fullName evidence="3">[F-actin]-monooxygenase MICAL1-3-like Rossman domain-containing protein</fullName>
    </recommendedName>
</protein>
<dbReference type="InterPro" id="IPR057494">
    <property type="entry name" value="Rossman_Mical"/>
</dbReference>
<dbReference type="GO" id="GO:0005737">
    <property type="term" value="C:cytoplasm"/>
    <property type="evidence" value="ECO:0007669"/>
    <property type="project" value="UniProtKB-SubCell"/>
</dbReference>